<feature type="transmembrane region" description="Helical" evidence="1">
    <location>
        <begin position="25"/>
        <end position="44"/>
    </location>
</feature>
<dbReference type="EMBL" id="IACN01070695">
    <property type="protein sequence ID" value="LAB58181.1"/>
    <property type="molecule type" value="Transcribed_RNA"/>
</dbReference>
<evidence type="ECO:0000313" key="2">
    <source>
        <dbReference type="EMBL" id="LAB58181.1"/>
    </source>
</evidence>
<accession>A0A2D4PJF5</accession>
<keyword evidence="1" id="KW-0812">Transmembrane</keyword>
<evidence type="ECO:0000256" key="1">
    <source>
        <dbReference type="SAM" id="Phobius"/>
    </source>
</evidence>
<name>A0A2D4PJF5_MICSU</name>
<proteinExistence type="predicted"/>
<organism evidence="2">
    <name type="scientific">Micrurus surinamensis</name>
    <name type="common">Surinam coral snake</name>
    <dbReference type="NCBI Taxonomy" id="129470"/>
    <lineage>
        <taxon>Eukaryota</taxon>
        <taxon>Metazoa</taxon>
        <taxon>Chordata</taxon>
        <taxon>Craniata</taxon>
        <taxon>Vertebrata</taxon>
        <taxon>Euteleostomi</taxon>
        <taxon>Lepidosauria</taxon>
        <taxon>Squamata</taxon>
        <taxon>Bifurcata</taxon>
        <taxon>Unidentata</taxon>
        <taxon>Episquamata</taxon>
        <taxon>Toxicofera</taxon>
        <taxon>Serpentes</taxon>
        <taxon>Colubroidea</taxon>
        <taxon>Elapidae</taxon>
        <taxon>Elapinae</taxon>
        <taxon>Micrurus</taxon>
    </lineage>
</organism>
<reference evidence="2" key="1">
    <citation type="submission" date="2017-07" db="EMBL/GenBank/DDBJ databases">
        <authorList>
            <person name="Mikheyev A."/>
            <person name="Grau M."/>
        </authorList>
    </citation>
    <scope>NUCLEOTIDE SEQUENCE</scope>
    <source>
        <tissue evidence="2">Venom_gland</tissue>
    </source>
</reference>
<reference evidence="2" key="2">
    <citation type="submission" date="2017-11" db="EMBL/GenBank/DDBJ databases">
        <title>Coralsnake Venomics: Analyses of Venom Gland Transcriptomes and Proteomes of Six Brazilian Taxa.</title>
        <authorList>
            <person name="Aird S.D."/>
            <person name="Jorge da Silva N."/>
            <person name="Qiu L."/>
            <person name="Villar-Briones A."/>
            <person name="Aparecida-Saddi V."/>
            <person name="Campos-Telles M.P."/>
            <person name="Grau M."/>
            <person name="Mikheyev A.S."/>
        </authorList>
    </citation>
    <scope>NUCLEOTIDE SEQUENCE</scope>
    <source>
        <tissue evidence="2">Venom_gland</tissue>
    </source>
</reference>
<dbReference type="AlphaFoldDB" id="A0A2D4PJF5"/>
<protein>
    <submittedName>
        <fullName evidence="2">Uncharacterized protein</fullName>
    </submittedName>
</protein>
<keyword evidence="1" id="KW-1133">Transmembrane helix</keyword>
<keyword evidence="1" id="KW-0472">Membrane</keyword>
<sequence length="105" mass="11994">MQDSSFNLGVLLNHKYEVGSFCKQAIIGVLGFVGIICNFSYVFINMRHTILGDKQLHYLQQNGTTLAFKLFHLSVNRISNVGMYKQLLLTFSLCRELKQSCFLLI</sequence>